<gene>
    <name evidence="1" type="ORF">UT53_C0003G0003</name>
</gene>
<name>A0A0G0P7K1_9BACT</name>
<accession>A0A0G0P7K1</accession>
<comment type="caution">
    <text evidence="1">The sequence shown here is derived from an EMBL/GenBank/DDBJ whole genome shotgun (WGS) entry which is preliminary data.</text>
</comment>
<protein>
    <submittedName>
        <fullName evidence="1">Uncharacterized protein</fullName>
    </submittedName>
</protein>
<reference evidence="1 2" key="1">
    <citation type="journal article" date="2015" name="Nature">
        <title>rRNA introns, odd ribosomes, and small enigmatic genomes across a large radiation of phyla.</title>
        <authorList>
            <person name="Brown C.T."/>
            <person name="Hug L.A."/>
            <person name="Thomas B.C."/>
            <person name="Sharon I."/>
            <person name="Castelle C.J."/>
            <person name="Singh A."/>
            <person name="Wilkins M.J."/>
            <person name="Williams K.H."/>
            <person name="Banfield J.F."/>
        </authorList>
    </citation>
    <scope>NUCLEOTIDE SEQUENCE [LARGE SCALE GENOMIC DNA]</scope>
</reference>
<proteinExistence type="predicted"/>
<dbReference type="AlphaFoldDB" id="A0A0G0P7K1"/>
<sequence length="92" mass="10919">MRYKTTFRISWFTAGEKVEKHFLGGWGPIYWPEEKRVVLEISAFSREKAREKAKELIRKENVNPKGGTLFNLIWKGKTVYDMNVSLERVRLK</sequence>
<evidence type="ECO:0000313" key="2">
    <source>
        <dbReference type="Proteomes" id="UP000034764"/>
    </source>
</evidence>
<organism evidence="1 2">
    <name type="scientific">Candidatus Yanofskybacteria bacterium GW2011_GWD2_39_48</name>
    <dbReference type="NCBI Taxonomy" id="1619031"/>
    <lineage>
        <taxon>Bacteria</taxon>
        <taxon>Candidatus Yanofskyibacteriota</taxon>
    </lineage>
</organism>
<dbReference type="EMBL" id="LBXD01000003">
    <property type="protein sequence ID" value="KKR23938.1"/>
    <property type="molecule type" value="Genomic_DNA"/>
</dbReference>
<evidence type="ECO:0000313" key="1">
    <source>
        <dbReference type="EMBL" id="KKR23938.1"/>
    </source>
</evidence>
<dbReference type="Proteomes" id="UP000034764">
    <property type="component" value="Unassembled WGS sequence"/>
</dbReference>